<dbReference type="KEGG" id="mey:TM49_17140"/>
<evidence type="ECO:0000256" key="1">
    <source>
        <dbReference type="SAM" id="SignalP"/>
    </source>
</evidence>
<dbReference type="Pfam" id="PF04069">
    <property type="entry name" value="OpuAC"/>
    <property type="match status" value="1"/>
</dbReference>
<dbReference type="GO" id="GO:0022857">
    <property type="term" value="F:transmembrane transporter activity"/>
    <property type="evidence" value="ECO:0007669"/>
    <property type="project" value="InterPro"/>
</dbReference>
<dbReference type="SUPFAM" id="SSF53850">
    <property type="entry name" value="Periplasmic binding protein-like II"/>
    <property type="match status" value="1"/>
</dbReference>
<gene>
    <name evidence="3" type="ORF">TM49_17140</name>
</gene>
<feature type="chain" id="PRO_5002295361" evidence="1">
    <location>
        <begin position="27"/>
        <end position="335"/>
    </location>
</feature>
<evidence type="ECO:0000259" key="2">
    <source>
        <dbReference type="Pfam" id="PF04069"/>
    </source>
</evidence>
<keyword evidence="4" id="KW-1185">Reference proteome</keyword>
<dbReference type="PATRIC" id="fig|1486262.3.peg.3546"/>
<reference evidence="3 4" key="1">
    <citation type="journal article" date="2015" name="Genome Announc.">
        <title>Complete genome sequence of Martelella endophytica YC6887, which has antifungal activity associated with a halophyte.</title>
        <authorList>
            <person name="Khan A."/>
            <person name="Khan H."/>
            <person name="Chung E.J."/>
            <person name="Hossain M.T."/>
            <person name="Chung Y.R."/>
        </authorList>
    </citation>
    <scope>NUCLEOTIDE SEQUENCE [LARGE SCALE GENOMIC DNA]</scope>
    <source>
        <strain evidence="3">YC6887</strain>
    </source>
</reference>
<accession>A0A0D5LXW3</accession>
<feature type="signal peptide" evidence="1">
    <location>
        <begin position="1"/>
        <end position="26"/>
    </location>
</feature>
<name>A0A0D5LXW3_MAREN</name>
<organism evidence="3 4">
    <name type="scientific">Martelella endophytica</name>
    <dbReference type="NCBI Taxonomy" id="1486262"/>
    <lineage>
        <taxon>Bacteria</taxon>
        <taxon>Pseudomonadati</taxon>
        <taxon>Pseudomonadota</taxon>
        <taxon>Alphaproteobacteria</taxon>
        <taxon>Hyphomicrobiales</taxon>
        <taxon>Aurantimonadaceae</taxon>
        <taxon>Martelella</taxon>
    </lineage>
</organism>
<dbReference type="HOGENOM" id="CLU_070055_0_0_5"/>
<proteinExistence type="predicted"/>
<dbReference type="NCBIfam" id="NF008334">
    <property type="entry name" value="PRK11119.1"/>
    <property type="match status" value="1"/>
</dbReference>
<feature type="domain" description="ABC-type glycine betaine transport system substrate-binding" evidence="2">
    <location>
        <begin position="35"/>
        <end position="318"/>
    </location>
</feature>
<dbReference type="AlphaFoldDB" id="A0A0D5LXW3"/>
<keyword evidence="1" id="KW-0732">Signal</keyword>
<protein>
    <submittedName>
        <fullName evidence="3">Glycine/betaine ABC transporter</fullName>
    </submittedName>
</protein>
<dbReference type="GO" id="GO:0043190">
    <property type="term" value="C:ATP-binding cassette (ABC) transporter complex"/>
    <property type="evidence" value="ECO:0007669"/>
    <property type="project" value="InterPro"/>
</dbReference>
<dbReference type="Gene3D" id="3.40.190.100">
    <property type="entry name" value="Glycine betaine-binding periplasmic protein, domain 2"/>
    <property type="match status" value="1"/>
</dbReference>
<evidence type="ECO:0000313" key="4">
    <source>
        <dbReference type="Proteomes" id="UP000032611"/>
    </source>
</evidence>
<evidence type="ECO:0000313" key="3">
    <source>
        <dbReference type="EMBL" id="AJY48298.1"/>
    </source>
</evidence>
<dbReference type="InterPro" id="IPR007210">
    <property type="entry name" value="ABC_Gly_betaine_transp_sub-bd"/>
</dbReference>
<dbReference type="STRING" id="1486262.TM49_17140"/>
<dbReference type="Gene3D" id="3.40.190.10">
    <property type="entry name" value="Periplasmic binding protein-like II"/>
    <property type="match status" value="1"/>
</dbReference>
<dbReference type="EMBL" id="CP010803">
    <property type="protein sequence ID" value="AJY48298.1"/>
    <property type="molecule type" value="Genomic_DNA"/>
</dbReference>
<dbReference type="Proteomes" id="UP000032611">
    <property type="component" value="Chromosome"/>
</dbReference>
<sequence>MFMKTIIRTLALAATVGVAGLAPAMAAENPGDGTTIKMARASWDSGWFQAEIYKQLLEDLGYDVGEPITLDVPPFYQAVAQGDVDLWVNGWFPAQDTYKPVFEDQAEVIGMVADSGALQGYMVDKAAVEEFGITSLADFSRPEVRDAFDRNGDGKADLVSCPPGWLCERVVLEQLEDFGLADDIATTKAGYNAAMADTIAAFKDGEHVLYYAWTPNWTGYELKAGEDVMWIPVPEVEGVETVPPAEGLATCVADPCHMGFPPNDIRPVARKDLLEDNPAIASILNEVSIPLDDIFAQNAAMIDGDDDIEAQATAWIENNQDAVDGWLEDARAAAN</sequence>